<dbReference type="HOGENOM" id="CLU_055666_0_0_1"/>
<dbReference type="InterPro" id="IPR042322">
    <property type="entry name" value="Pbn1"/>
</dbReference>
<dbReference type="RefSeq" id="XP_022463390.1">
    <property type="nucleotide sequence ID" value="XM_022606723.1"/>
</dbReference>
<dbReference type="PANTHER" id="PTHR28533:SF1">
    <property type="entry name" value="PROTEIN PBN1"/>
    <property type="match status" value="1"/>
</dbReference>
<dbReference type="KEGG" id="kng:KNAG_0C00310"/>
<comment type="pathway">
    <text evidence="2 11">Glycolipid biosynthesis; glycosylphosphatidylinositol-anchor biosynthesis.</text>
</comment>
<keyword evidence="13" id="KW-1185">Reference proteome</keyword>
<evidence type="ECO:0000256" key="1">
    <source>
        <dbReference type="ARBA" id="ARBA00004643"/>
    </source>
</evidence>
<evidence type="ECO:0000313" key="12">
    <source>
        <dbReference type="EMBL" id="CCK69144.1"/>
    </source>
</evidence>
<keyword evidence="7 11" id="KW-0256">Endoplasmic reticulum</keyword>
<name>J7S482_HUIN7</name>
<keyword evidence="9 11" id="KW-0472">Membrane</keyword>
<evidence type="ECO:0000256" key="10">
    <source>
        <dbReference type="ARBA" id="ARBA00023180"/>
    </source>
</evidence>
<proteinExistence type="inferred from homology"/>
<dbReference type="Proteomes" id="UP000006310">
    <property type="component" value="Chromosome 3"/>
</dbReference>
<keyword evidence="10" id="KW-0325">Glycoprotein</keyword>
<comment type="function">
    <text evidence="11">Required for proper folding and/or the stability of a subset of proteins in the endoplasmic reticulum. Component of glycosylphosphatidylinositol-mannosyltransferase 1 which transfers the first of the 4 mannoses in the GPI-anchor precursors during GPI-anchor biosynthesis. Probably acts by stabilizing the mannosyltransferase GPI14.</text>
</comment>
<evidence type="ECO:0000256" key="3">
    <source>
        <dbReference type="ARBA" id="ARBA00010345"/>
    </source>
</evidence>
<dbReference type="GO" id="GO:0016485">
    <property type="term" value="P:protein processing"/>
    <property type="evidence" value="ECO:0007669"/>
    <property type="project" value="EnsemblFungi"/>
</dbReference>
<evidence type="ECO:0000256" key="5">
    <source>
        <dbReference type="ARBA" id="ARBA00022502"/>
    </source>
</evidence>
<dbReference type="eggNOG" id="ENOG502QS8N">
    <property type="taxonomic scope" value="Eukaryota"/>
</dbReference>
<evidence type="ECO:0000256" key="4">
    <source>
        <dbReference type="ARBA" id="ARBA00020410"/>
    </source>
</evidence>
<keyword evidence="5 11" id="KW-0337">GPI-anchor biosynthesis</keyword>
<dbReference type="EMBL" id="HE978316">
    <property type="protein sequence ID" value="CCK69144.1"/>
    <property type="molecule type" value="Genomic_DNA"/>
</dbReference>
<protein>
    <recommendedName>
        <fullName evidence="4 11">Protein PBN1</fullName>
    </recommendedName>
</protein>
<reference evidence="13" key="2">
    <citation type="submission" date="2012-08" db="EMBL/GenBank/DDBJ databases">
        <title>Genome sequence of Kazachstania naganishii.</title>
        <authorList>
            <person name="Gordon J.L."/>
            <person name="Armisen D."/>
            <person name="Proux-Wera E."/>
            <person name="OhEigeartaigh S.S."/>
            <person name="Byrne K.P."/>
            <person name="Wolfe K.H."/>
        </authorList>
    </citation>
    <scope>NUCLEOTIDE SEQUENCE [LARGE SCALE GENOMIC DNA]</scope>
    <source>
        <strain evidence="13">ATCC MYA-139 / BCRC 22969 / CBS 8797 / CCRC 22969 / KCTC 17520 / NBRC 10181 / NCYC 3082</strain>
    </source>
</reference>
<keyword evidence="6 11" id="KW-0812">Transmembrane</keyword>
<dbReference type="Pfam" id="PF08320">
    <property type="entry name" value="PIG-X"/>
    <property type="match status" value="1"/>
</dbReference>
<dbReference type="GeneID" id="34524824"/>
<dbReference type="GO" id="GO:0036503">
    <property type="term" value="P:ERAD pathway"/>
    <property type="evidence" value="ECO:0007669"/>
    <property type="project" value="EnsemblFungi"/>
</dbReference>
<dbReference type="GO" id="GO:0000030">
    <property type="term" value="F:mannosyltransferase activity"/>
    <property type="evidence" value="ECO:0007669"/>
    <property type="project" value="EnsemblFungi"/>
</dbReference>
<comment type="similarity">
    <text evidence="3 11">Belongs to the PIGX family.</text>
</comment>
<dbReference type="OrthoDB" id="5546453at2759"/>
<feature type="transmembrane region" description="Helical" evidence="11">
    <location>
        <begin position="392"/>
        <end position="411"/>
    </location>
</feature>
<dbReference type="GO" id="GO:0006506">
    <property type="term" value="P:GPI anchor biosynthetic process"/>
    <property type="evidence" value="ECO:0007669"/>
    <property type="project" value="UniProtKB-UniPathway"/>
</dbReference>
<evidence type="ECO:0000313" key="13">
    <source>
        <dbReference type="Proteomes" id="UP000006310"/>
    </source>
</evidence>
<organism evidence="12 13">
    <name type="scientific">Huiozyma naganishii (strain ATCC MYA-139 / BCRC 22969 / CBS 8797 / KCTC 17520 / NBRC 10181 / NCYC 3082 / Yp74L-3)</name>
    <name type="common">Yeast</name>
    <name type="synonym">Kazachstania naganishii</name>
    <dbReference type="NCBI Taxonomy" id="1071383"/>
    <lineage>
        <taxon>Eukaryota</taxon>
        <taxon>Fungi</taxon>
        <taxon>Dikarya</taxon>
        <taxon>Ascomycota</taxon>
        <taxon>Saccharomycotina</taxon>
        <taxon>Saccharomycetes</taxon>
        <taxon>Saccharomycetales</taxon>
        <taxon>Saccharomycetaceae</taxon>
        <taxon>Huiozyma</taxon>
    </lineage>
</organism>
<gene>
    <name evidence="12" type="primary">KNAG0C00310</name>
    <name evidence="12" type="ordered locus">KNAG_0C00310</name>
</gene>
<reference evidence="12 13" key="1">
    <citation type="journal article" date="2011" name="Proc. Natl. Acad. Sci. U.S.A.">
        <title>Evolutionary erosion of yeast sex chromosomes by mating-type switching accidents.</title>
        <authorList>
            <person name="Gordon J.L."/>
            <person name="Armisen D."/>
            <person name="Proux-Wera E."/>
            <person name="Oheigeartaigh S.S."/>
            <person name="Byrne K.P."/>
            <person name="Wolfe K.H."/>
        </authorList>
    </citation>
    <scope>NUCLEOTIDE SEQUENCE [LARGE SCALE GENOMIC DNA]</scope>
    <source>
        <strain evidence="13">ATCC MYA-139 / BCRC 22969 / CBS 8797 / CCRC 22969 / KCTC 17520 / NBRC 10181 / NCYC 3082</strain>
    </source>
</reference>
<dbReference type="PANTHER" id="PTHR28533">
    <property type="entry name" value="PROTEIN PBN1"/>
    <property type="match status" value="1"/>
</dbReference>
<evidence type="ECO:0000256" key="2">
    <source>
        <dbReference type="ARBA" id="ARBA00004687"/>
    </source>
</evidence>
<dbReference type="AlphaFoldDB" id="J7S482"/>
<dbReference type="STRING" id="1071383.J7S482"/>
<dbReference type="GO" id="GO:0005789">
    <property type="term" value="C:endoplasmic reticulum membrane"/>
    <property type="evidence" value="ECO:0007669"/>
    <property type="project" value="UniProtKB-SubCell"/>
</dbReference>
<dbReference type="SMART" id="SM00780">
    <property type="entry name" value="PIG-X"/>
    <property type="match status" value="1"/>
</dbReference>
<evidence type="ECO:0000256" key="11">
    <source>
        <dbReference type="RuleBase" id="RU366056"/>
    </source>
</evidence>
<evidence type="ECO:0000256" key="9">
    <source>
        <dbReference type="ARBA" id="ARBA00023136"/>
    </source>
</evidence>
<keyword evidence="8 11" id="KW-1133">Transmembrane helix</keyword>
<comment type="subcellular location">
    <subcellularLocation>
        <location evidence="11">Endoplasmic reticulum membrane</location>
        <topology evidence="11">Single-pass membrane protein</topology>
    </subcellularLocation>
    <subcellularLocation>
        <location evidence="1">Endoplasmic reticulum membrane</location>
        <topology evidence="1">Single-pass type III membrane protein</topology>
    </subcellularLocation>
</comment>
<dbReference type="GO" id="GO:1990529">
    <property type="term" value="C:glycosylphosphatidylinositol-mannosyltransferase I complex"/>
    <property type="evidence" value="ECO:0007669"/>
    <property type="project" value="EnsemblFungi"/>
</dbReference>
<dbReference type="OMA" id="DKAWGSE"/>
<dbReference type="UniPathway" id="UPA00196"/>
<evidence type="ECO:0000256" key="6">
    <source>
        <dbReference type="ARBA" id="ARBA00022692"/>
    </source>
</evidence>
<accession>J7S482</accession>
<evidence type="ECO:0000256" key="8">
    <source>
        <dbReference type="ARBA" id="ARBA00022989"/>
    </source>
</evidence>
<evidence type="ECO:0000256" key="7">
    <source>
        <dbReference type="ARBA" id="ARBA00022824"/>
    </source>
</evidence>
<dbReference type="InterPro" id="IPR013233">
    <property type="entry name" value="PIG-X/PBN1"/>
</dbReference>
<sequence>MQVNKRVSVLFENADDISARFERTDTHVTVEAPNDAVVQTRWQFVGTEIDVPENVTERVTWAHNDRKFNVLHPYINAGFNFYTTNVSRGFGRGKPLSSTPKYSLLHLDDSEIVDVQSYLPSQIDYNSFLHWRLDDCQYDIAVRGGLVEVNEFCPLLKNSAATFRKETGVENMELGLFYVDSQDSVDINLSGIRCGWTSDAKVERCLKTTLFYNPAYIYNSTNGTSPISLQEPVGLHPKVQIDLTSYEPVDKCEYYVFLQLPVEIFVDKFQSDPMFVFGEHDLELPAYKLEDKSWGSETLYSLKPGELNEITLHSRYVAPASIASYANASFTPEVFRACDTDSDTVVQNPFYTKGLGLESFFTPNTNFAFQNSTTLTVNIPRPGLESYQTVQYSSMAIIVFGLIYLLSKMFFSKPQQTTASKSKKIN</sequence>